<name>A0A8S5MLF7_9CAUD</name>
<organism evidence="1">
    <name type="scientific">Podoviridae sp. ctlpi2</name>
    <dbReference type="NCBI Taxonomy" id="2826574"/>
    <lineage>
        <taxon>Viruses</taxon>
        <taxon>Duplodnaviria</taxon>
        <taxon>Heunggongvirae</taxon>
        <taxon>Uroviricota</taxon>
        <taxon>Caudoviricetes</taxon>
    </lineage>
</organism>
<proteinExistence type="predicted"/>
<evidence type="ECO:0000313" key="1">
    <source>
        <dbReference type="EMBL" id="DAD83153.1"/>
    </source>
</evidence>
<accession>A0A8S5MLF7</accession>
<dbReference type="EMBL" id="BK014928">
    <property type="protein sequence ID" value="DAD83153.1"/>
    <property type="molecule type" value="Genomic_DNA"/>
</dbReference>
<protein>
    <submittedName>
        <fullName evidence="1">Uncharacterized protein</fullName>
    </submittedName>
</protein>
<reference evidence="1" key="1">
    <citation type="journal article" date="2021" name="Proc. Natl. Acad. Sci. U.S.A.">
        <title>A Catalog of Tens of Thousands of Viruses from Human Metagenomes Reveals Hidden Associations with Chronic Diseases.</title>
        <authorList>
            <person name="Tisza M.J."/>
            <person name="Buck C.B."/>
        </authorList>
    </citation>
    <scope>NUCLEOTIDE SEQUENCE</scope>
    <source>
        <strain evidence="1">Ctlpi2</strain>
    </source>
</reference>
<sequence>MFWKSILNAALNTCSTLHQSKWSSAKSRC</sequence>